<name>A0A401T322_CHIPU</name>
<dbReference type="EMBL" id="BEZZ01000934">
    <property type="protein sequence ID" value="GCC37059.1"/>
    <property type="molecule type" value="Genomic_DNA"/>
</dbReference>
<protein>
    <submittedName>
        <fullName evidence="2">Uncharacterized protein</fullName>
    </submittedName>
</protein>
<reference evidence="2 3" key="1">
    <citation type="journal article" date="2018" name="Nat. Ecol. Evol.">
        <title>Shark genomes provide insights into elasmobranch evolution and the origin of vertebrates.</title>
        <authorList>
            <person name="Hara Y"/>
            <person name="Yamaguchi K"/>
            <person name="Onimaru K"/>
            <person name="Kadota M"/>
            <person name="Koyanagi M"/>
            <person name="Keeley SD"/>
            <person name="Tatsumi K"/>
            <person name="Tanaka K"/>
            <person name="Motone F"/>
            <person name="Kageyama Y"/>
            <person name="Nozu R"/>
            <person name="Adachi N"/>
            <person name="Nishimura O"/>
            <person name="Nakagawa R"/>
            <person name="Tanegashima C"/>
            <person name="Kiyatake I"/>
            <person name="Matsumoto R"/>
            <person name="Murakumo K"/>
            <person name="Nishida K"/>
            <person name="Terakita A"/>
            <person name="Kuratani S"/>
            <person name="Sato K"/>
            <person name="Hyodo S Kuraku.S."/>
        </authorList>
    </citation>
    <scope>NUCLEOTIDE SEQUENCE [LARGE SCALE GENOMIC DNA]</scope>
</reference>
<dbReference type="AlphaFoldDB" id="A0A401T322"/>
<sequence length="91" mass="9271">MLGGWETDPTPGSSLTVRCCCCLLTPSPLKLLAAAAAVRVLPRAAESSALAAGVADAVTVGEGGKSRDGGRPSVRPPHITETVGEERNLMD</sequence>
<comment type="caution">
    <text evidence="2">The sequence shown here is derived from an EMBL/GenBank/DDBJ whole genome shotgun (WGS) entry which is preliminary data.</text>
</comment>
<gene>
    <name evidence="2" type="ORF">chiPu_0015559</name>
</gene>
<proteinExistence type="predicted"/>
<evidence type="ECO:0000256" key="1">
    <source>
        <dbReference type="SAM" id="MobiDB-lite"/>
    </source>
</evidence>
<accession>A0A401T322</accession>
<keyword evidence="3" id="KW-1185">Reference proteome</keyword>
<evidence type="ECO:0000313" key="2">
    <source>
        <dbReference type="EMBL" id="GCC37059.1"/>
    </source>
</evidence>
<evidence type="ECO:0000313" key="3">
    <source>
        <dbReference type="Proteomes" id="UP000287033"/>
    </source>
</evidence>
<organism evidence="2 3">
    <name type="scientific">Chiloscyllium punctatum</name>
    <name type="common">Brownbanded bambooshark</name>
    <name type="synonym">Hemiscyllium punctatum</name>
    <dbReference type="NCBI Taxonomy" id="137246"/>
    <lineage>
        <taxon>Eukaryota</taxon>
        <taxon>Metazoa</taxon>
        <taxon>Chordata</taxon>
        <taxon>Craniata</taxon>
        <taxon>Vertebrata</taxon>
        <taxon>Chondrichthyes</taxon>
        <taxon>Elasmobranchii</taxon>
        <taxon>Galeomorphii</taxon>
        <taxon>Galeoidea</taxon>
        <taxon>Orectolobiformes</taxon>
        <taxon>Hemiscylliidae</taxon>
        <taxon>Chiloscyllium</taxon>
    </lineage>
</organism>
<feature type="region of interest" description="Disordered" evidence="1">
    <location>
        <begin position="60"/>
        <end position="91"/>
    </location>
</feature>
<dbReference type="Proteomes" id="UP000287033">
    <property type="component" value="Unassembled WGS sequence"/>
</dbReference>